<evidence type="ECO:0000313" key="2">
    <source>
        <dbReference type="Proteomes" id="UP001254257"/>
    </source>
</evidence>
<dbReference type="PANTHER" id="PTHR12725">
    <property type="entry name" value="HALOACID DEHALOGENASE-LIKE HYDROLASE"/>
    <property type="match status" value="1"/>
</dbReference>
<dbReference type="EMBL" id="JAWDID010000045">
    <property type="protein sequence ID" value="MDU0342631.1"/>
    <property type="molecule type" value="Genomic_DNA"/>
</dbReference>
<dbReference type="Pfam" id="PF00702">
    <property type="entry name" value="Hydrolase"/>
    <property type="match status" value="1"/>
</dbReference>
<dbReference type="Gene3D" id="3.40.50.1000">
    <property type="entry name" value="HAD superfamily/HAD-like"/>
    <property type="match status" value="1"/>
</dbReference>
<dbReference type="Proteomes" id="UP001254257">
    <property type="component" value="Unassembled WGS sequence"/>
</dbReference>
<dbReference type="InterPro" id="IPR006439">
    <property type="entry name" value="HAD-SF_hydro_IA"/>
</dbReference>
<dbReference type="NCBIfam" id="TIGR01509">
    <property type="entry name" value="HAD-SF-IA-v3"/>
    <property type="match status" value="1"/>
</dbReference>
<dbReference type="SUPFAM" id="SSF56784">
    <property type="entry name" value="HAD-like"/>
    <property type="match status" value="1"/>
</dbReference>
<dbReference type="CDD" id="cd02604">
    <property type="entry name" value="HAD_5NT"/>
    <property type="match status" value="1"/>
</dbReference>
<dbReference type="InterPro" id="IPR036412">
    <property type="entry name" value="HAD-like_sf"/>
</dbReference>
<dbReference type="SFLD" id="SFLDS00003">
    <property type="entry name" value="Haloacid_Dehalogenase"/>
    <property type="match status" value="1"/>
</dbReference>
<proteinExistence type="predicted"/>
<dbReference type="RefSeq" id="WP_316020398.1">
    <property type="nucleotide sequence ID" value="NZ_JAWDID010000045.1"/>
</dbReference>
<organism evidence="1 2">
    <name type="scientific">Bosea rubneri</name>
    <dbReference type="NCBI Taxonomy" id="3075434"/>
    <lineage>
        <taxon>Bacteria</taxon>
        <taxon>Pseudomonadati</taxon>
        <taxon>Pseudomonadota</taxon>
        <taxon>Alphaproteobacteria</taxon>
        <taxon>Hyphomicrobiales</taxon>
        <taxon>Boseaceae</taxon>
        <taxon>Bosea</taxon>
    </lineage>
</organism>
<comment type="caution">
    <text evidence="1">The sequence shown here is derived from an EMBL/GenBank/DDBJ whole genome shotgun (WGS) entry which is preliminary data.</text>
</comment>
<dbReference type="InterPro" id="IPR023214">
    <property type="entry name" value="HAD_sf"/>
</dbReference>
<keyword evidence="2" id="KW-1185">Reference proteome</keyword>
<reference evidence="1 2" key="1">
    <citation type="submission" date="2023-09" db="EMBL/GenBank/DDBJ databases">
        <title>Whole genome shotgun sequencing (WGS) of Bosea sp. ZW T0_25, isolated from stored onions (Allium cepa).</title>
        <authorList>
            <person name="Stoll D.A."/>
            <person name="Huch M."/>
        </authorList>
    </citation>
    <scope>NUCLEOTIDE SEQUENCE [LARGE SCALE GENOMIC DNA]</scope>
    <source>
        <strain evidence="1 2">ZW T0_25</strain>
    </source>
</reference>
<sequence length="254" mass="28111">MNHNAKIISALPLLPQLDAFGHVDHWIFDLDNTLYSHEAKVWPQVDERITLFLAELFGLDGMSSRALQKYYYQRYGTTLKGLMEEYGIDPADFLDFAHEIDLTLLDPNPALGAAIAALPGRKLILTNGSRGHAENVAGKLGILQHFEDIFDIVNAGFTPKPERATYENFLTKHGVDPARAAMFEDIEKNLIVPSALGMKTVLIVPRTPDPFREAWEQAAVEAGHVHFVTDDLTGFLGPLTRAVPLAAEIDLPQA</sequence>
<dbReference type="NCBIfam" id="TIGR01993">
    <property type="entry name" value="Pyr-5-nucltdase"/>
    <property type="match status" value="1"/>
</dbReference>
<dbReference type="InterPro" id="IPR010237">
    <property type="entry name" value="Pyr-5-nucltdase"/>
</dbReference>
<accession>A0ABU3SCW9</accession>
<evidence type="ECO:0000313" key="1">
    <source>
        <dbReference type="EMBL" id="MDU0342631.1"/>
    </source>
</evidence>
<dbReference type="SFLD" id="SFLDG01129">
    <property type="entry name" value="C1.5:_HAD__Beta-PGM__Phosphata"/>
    <property type="match status" value="1"/>
</dbReference>
<dbReference type="PANTHER" id="PTHR12725:SF117">
    <property type="entry name" value="HALOACID DEHALOGENASE-LIKE HYDROLASE"/>
    <property type="match status" value="1"/>
</dbReference>
<dbReference type="Gene3D" id="1.10.150.450">
    <property type="match status" value="1"/>
</dbReference>
<protein>
    <submittedName>
        <fullName evidence="1">Pyrimidine 5'-nucleotidase</fullName>
    </submittedName>
</protein>
<gene>
    <name evidence="1" type="ORF">RKE40_22265</name>
</gene>
<dbReference type="SFLD" id="SFLDG01132">
    <property type="entry name" value="C1.5.3:_5'-Nucleotidase_Like"/>
    <property type="match status" value="1"/>
</dbReference>
<name>A0ABU3SCW9_9HYPH</name>